<reference evidence="2 3" key="1">
    <citation type="submission" date="2019-08" db="EMBL/GenBank/DDBJ databases">
        <authorList>
            <person name="Alioto T."/>
            <person name="Alioto T."/>
            <person name="Gomez Garrido J."/>
        </authorList>
    </citation>
    <scope>NUCLEOTIDE SEQUENCE [LARGE SCALE GENOMIC DNA]</scope>
</reference>
<dbReference type="EMBL" id="CABPRJ010001945">
    <property type="protein sequence ID" value="VVC42314.1"/>
    <property type="molecule type" value="Genomic_DNA"/>
</dbReference>
<evidence type="ECO:0000313" key="2">
    <source>
        <dbReference type="EMBL" id="VVC42314.1"/>
    </source>
</evidence>
<evidence type="ECO:0000256" key="1">
    <source>
        <dbReference type="SAM" id="Phobius"/>
    </source>
</evidence>
<proteinExistence type="predicted"/>
<name>A0A5E4NBT5_9HEMI</name>
<feature type="transmembrane region" description="Helical" evidence="1">
    <location>
        <begin position="85"/>
        <end position="107"/>
    </location>
</feature>
<dbReference type="AlphaFoldDB" id="A0A5E4NBT5"/>
<dbReference type="Proteomes" id="UP000325440">
    <property type="component" value="Unassembled WGS sequence"/>
</dbReference>
<accession>A0A5E4NBT5</accession>
<sequence length="156" mass="17727">MGKLFVVNETKQRSGLYSLFHLPDLNVPFDLASKTKWALLVSAHDASISPFMLLLEYFQVTWWLLKSPMTIVGWEMFPRTQSGHIIVGGLYTLIIVVCPTLTLTIWMSCRVNEEVDDGGSTHPHLCKIVQDCARLCKICARFKHESVQDRGWASML</sequence>
<evidence type="ECO:0000313" key="3">
    <source>
        <dbReference type="Proteomes" id="UP000325440"/>
    </source>
</evidence>
<protein>
    <submittedName>
        <fullName evidence="2">Uncharacterized protein</fullName>
    </submittedName>
</protein>
<keyword evidence="3" id="KW-1185">Reference proteome</keyword>
<gene>
    <name evidence="2" type="ORF">CINCED_3A020190</name>
</gene>
<keyword evidence="1" id="KW-1133">Transmembrane helix</keyword>
<organism evidence="2 3">
    <name type="scientific">Cinara cedri</name>
    <dbReference type="NCBI Taxonomy" id="506608"/>
    <lineage>
        <taxon>Eukaryota</taxon>
        <taxon>Metazoa</taxon>
        <taxon>Ecdysozoa</taxon>
        <taxon>Arthropoda</taxon>
        <taxon>Hexapoda</taxon>
        <taxon>Insecta</taxon>
        <taxon>Pterygota</taxon>
        <taxon>Neoptera</taxon>
        <taxon>Paraneoptera</taxon>
        <taxon>Hemiptera</taxon>
        <taxon>Sternorrhyncha</taxon>
        <taxon>Aphidomorpha</taxon>
        <taxon>Aphidoidea</taxon>
        <taxon>Aphididae</taxon>
        <taxon>Lachninae</taxon>
        <taxon>Cinara</taxon>
    </lineage>
</organism>
<keyword evidence="1" id="KW-0812">Transmembrane</keyword>
<keyword evidence="1" id="KW-0472">Membrane</keyword>